<dbReference type="SUPFAM" id="SSF50630">
    <property type="entry name" value="Acid proteases"/>
    <property type="match status" value="1"/>
</dbReference>
<evidence type="ECO:0000256" key="5">
    <source>
        <dbReference type="PIRSR" id="PIRSR601461-2"/>
    </source>
</evidence>
<evidence type="ECO:0000313" key="10">
    <source>
        <dbReference type="Proteomes" id="UP000002630"/>
    </source>
</evidence>
<evidence type="ECO:0000256" key="2">
    <source>
        <dbReference type="ARBA" id="ARBA00022670"/>
    </source>
</evidence>
<keyword evidence="10" id="KW-1185">Reference proteome</keyword>
<dbReference type="PANTHER" id="PTHR47966:SF51">
    <property type="entry name" value="BETA-SITE APP-CLEAVING ENZYME, ISOFORM A-RELATED"/>
    <property type="match status" value="1"/>
</dbReference>
<dbReference type="InterPro" id="IPR034164">
    <property type="entry name" value="Pepsin-like_dom"/>
</dbReference>
<dbReference type="InterPro" id="IPR001969">
    <property type="entry name" value="Aspartic_peptidase_AS"/>
</dbReference>
<protein>
    <submittedName>
        <fullName evidence="9">Pepsinogen</fullName>
    </submittedName>
</protein>
<dbReference type="PRINTS" id="PR00792">
    <property type="entry name" value="PEPSIN"/>
</dbReference>
<evidence type="ECO:0000256" key="4">
    <source>
        <dbReference type="PIRSR" id="PIRSR601461-1"/>
    </source>
</evidence>
<dbReference type="InParanoid" id="D7FZZ3"/>
<feature type="disulfide bond" evidence="5">
    <location>
        <begin position="386"/>
        <end position="428"/>
    </location>
</feature>
<sequence length="624" mass="67017">MPSLEDGDNKSEADKGGGATAQQQQQQQRRFVPLTRRARAGGAVYGVDVRDEGISRRRLELDGAGGATAENEGVSSGGGEGLSDAEGEEGYEGNMLTLVDYYNNQYVGMIGIGSPPQYLSVVLDTGSSDLWIPGMGCTACGNHATFDGSKSSTFGLLTEDGGNSAEAGVEPKMFEVDYGSGSVLGMEGVDDVSLAGLDLSQVLFGLVLYEDQQIRTFMMDGIAGLGFVGLSMVTTPTLLELLHRDHPEVPNVFSVYLSCDPSDTEKPNHMLFGSYDLSILSEGAPWHYTPLIPHSRGQLKYWTVKMTAMAMVTSSPLADTAEEEASAGEQPAEGYEIPYLGGSEEGNLCSSGCYAIVDTGTSGIAVPEDYFYTLAEQITEASGASCKGTTCYSTKGSDFPDLMFELYPSNKFILRGEDYTVCSRWGVCVVKLQPSFGGNFWILGDVFIEAYYTLFDVENLRVGFACTGNGCSGGTWHGQGGFMEIEDQASWRRRGGGARQAAATGQGLKGVYRAWMTCWEKGGKRTGRLMKRRLGRGACHHRVDDPRRFGRSVERVLPLSWGLAVVLACFVERAAGVCWCIVLLVVGVSRHAAEGGVLCSLRRLSCGRAMVIGLDAQSNGRFLL</sequence>
<dbReference type="EMBL" id="FN649746">
    <property type="protein sequence ID" value="CBJ48618.1"/>
    <property type="molecule type" value="Genomic_DNA"/>
</dbReference>
<dbReference type="Proteomes" id="UP000002630">
    <property type="component" value="Linkage Group LG21"/>
</dbReference>
<evidence type="ECO:0000256" key="1">
    <source>
        <dbReference type="ARBA" id="ARBA00007447"/>
    </source>
</evidence>
<evidence type="ECO:0000256" key="7">
    <source>
        <dbReference type="SAM" id="MobiDB-lite"/>
    </source>
</evidence>
<dbReference type="STRING" id="2880.D7FZZ3"/>
<dbReference type="Gene3D" id="2.40.70.10">
    <property type="entry name" value="Acid Proteases"/>
    <property type="match status" value="2"/>
</dbReference>
<dbReference type="InterPro" id="IPR021109">
    <property type="entry name" value="Peptidase_aspartic_dom_sf"/>
</dbReference>
<proteinExistence type="inferred from homology"/>
<dbReference type="AlphaFoldDB" id="D7FZZ3"/>
<keyword evidence="2 6" id="KW-0645">Protease</keyword>
<dbReference type="CDD" id="cd05471">
    <property type="entry name" value="pepsin_like"/>
    <property type="match status" value="1"/>
</dbReference>
<evidence type="ECO:0000256" key="3">
    <source>
        <dbReference type="ARBA" id="ARBA00022750"/>
    </source>
</evidence>
<dbReference type="Pfam" id="PF00026">
    <property type="entry name" value="Asp"/>
    <property type="match status" value="2"/>
</dbReference>
<dbReference type="eggNOG" id="KOG1339">
    <property type="taxonomic scope" value="Eukaryota"/>
</dbReference>
<evidence type="ECO:0000313" key="9">
    <source>
        <dbReference type="EMBL" id="CBJ48618.1"/>
    </source>
</evidence>
<dbReference type="OrthoDB" id="771136at2759"/>
<feature type="region of interest" description="Disordered" evidence="7">
    <location>
        <begin position="1"/>
        <end position="35"/>
    </location>
</feature>
<dbReference type="EMBL" id="FN648586">
    <property type="protein sequence ID" value="CBJ48618.1"/>
    <property type="molecule type" value="Genomic_DNA"/>
</dbReference>
<comment type="similarity">
    <text evidence="1 6">Belongs to the peptidase A1 family.</text>
</comment>
<feature type="region of interest" description="Disordered" evidence="7">
    <location>
        <begin position="61"/>
        <end position="88"/>
    </location>
</feature>
<accession>D7FZZ3</accession>
<dbReference type="PROSITE" id="PS00141">
    <property type="entry name" value="ASP_PROTEASE"/>
    <property type="match status" value="1"/>
</dbReference>
<keyword evidence="3 6" id="KW-0064">Aspartyl protease</keyword>
<dbReference type="GO" id="GO:0004190">
    <property type="term" value="F:aspartic-type endopeptidase activity"/>
    <property type="evidence" value="ECO:0007669"/>
    <property type="project" value="UniProtKB-KW"/>
</dbReference>
<name>D7FZZ3_ECTSI</name>
<dbReference type="InterPro" id="IPR033121">
    <property type="entry name" value="PEPTIDASE_A1"/>
</dbReference>
<dbReference type="PROSITE" id="PS51767">
    <property type="entry name" value="PEPTIDASE_A1"/>
    <property type="match status" value="1"/>
</dbReference>
<keyword evidence="5" id="KW-1015">Disulfide bond</keyword>
<organism evidence="9 10">
    <name type="scientific">Ectocarpus siliculosus</name>
    <name type="common">Brown alga</name>
    <name type="synonym">Conferva siliculosa</name>
    <dbReference type="NCBI Taxonomy" id="2880"/>
    <lineage>
        <taxon>Eukaryota</taxon>
        <taxon>Sar</taxon>
        <taxon>Stramenopiles</taxon>
        <taxon>Ochrophyta</taxon>
        <taxon>PX clade</taxon>
        <taxon>Phaeophyceae</taxon>
        <taxon>Ectocarpales</taxon>
        <taxon>Ectocarpaceae</taxon>
        <taxon>Ectocarpus</taxon>
    </lineage>
</organism>
<feature type="domain" description="Peptidase A1" evidence="8">
    <location>
        <begin position="106"/>
        <end position="465"/>
    </location>
</feature>
<gene>
    <name evidence="9" type="ORF">Esi_0039_0092</name>
</gene>
<dbReference type="GO" id="GO:0006508">
    <property type="term" value="P:proteolysis"/>
    <property type="evidence" value="ECO:0007669"/>
    <property type="project" value="UniProtKB-KW"/>
</dbReference>
<dbReference type="PANTHER" id="PTHR47966">
    <property type="entry name" value="BETA-SITE APP-CLEAVING ENZYME, ISOFORM A-RELATED"/>
    <property type="match status" value="1"/>
</dbReference>
<evidence type="ECO:0000259" key="8">
    <source>
        <dbReference type="PROSITE" id="PS51767"/>
    </source>
</evidence>
<dbReference type="InterPro" id="IPR001461">
    <property type="entry name" value="Aspartic_peptidase_A1"/>
</dbReference>
<reference evidence="9 10" key="1">
    <citation type="journal article" date="2010" name="Nature">
        <title>The Ectocarpus genome and the independent evolution of multicellularity in brown algae.</title>
        <authorList>
            <person name="Cock J.M."/>
            <person name="Sterck L."/>
            <person name="Rouze P."/>
            <person name="Scornet D."/>
            <person name="Allen A.E."/>
            <person name="Amoutzias G."/>
            <person name="Anthouard V."/>
            <person name="Artiguenave F."/>
            <person name="Aury J.M."/>
            <person name="Badger J.H."/>
            <person name="Beszteri B."/>
            <person name="Billiau K."/>
            <person name="Bonnet E."/>
            <person name="Bothwell J.H."/>
            <person name="Bowler C."/>
            <person name="Boyen C."/>
            <person name="Brownlee C."/>
            <person name="Carrano C.J."/>
            <person name="Charrier B."/>
            <person name="Cho G.Y."/>
            <person name="Coelho S.M."/>
            <person name="Collen J."/>
            <person name="Corre E."/>
            <person name="Da Silva C."/>
            <person name="Delage L."/>
            <person name="Delaroque N."/>
            <person name="Dittami S.M."/>
            <person name="Doulbeau S."/>
            <person name="Elias M."/>
            <person name="Farnham G."/>
            <person name="Gachon C.M."/>
            <person name="Gschloessl B."/>
            <person name="Heesch S."/>
            <person name="Jabbari K."/>
            <person name="Jubin C."/>
            <person name="Kawai H."/>
            <person name="Kimura K."/>
            <person name="Kloareg B."/>
            <person name="Kupper F.C."/>
            <person name="Lang D."/>
            <person name="Le Bail A."/>
            <person name="Leblanc C."/>
            <person name="Lerouge P."/>
            <person name="Lohr M."/>
            <person name="Lopez P.J."/>
            <person name="Martens C."/>
            <person name="Maumus F."/>
            <person name="Michel G."/>
            <person name="Miranda-Saavedra D."/>
            <person name="Morales J."/>
            <person name="Moreau H."/>
            <person name="Motomura T."/>
            <person name="Nagasato C."/>
            <person name="Napoli C.A."/>
            <person name="Nelson D.R."/>
            <person name="Nyvall-Collen P."/>
            <person name="Peters A.F."/>
            <person name="Pommier C."/>
            <person name="Potin P."/>
            <person name="Poulain J."/>
            <person name="Quesneville H."/>
            <person name="Read B."/>
            <person name="Rensing S.A."/>
            <person name="Ritter A."/>
            <person name="Rousvoal S."/>
            <person name="Samanta M."/>
            <person name="Samson G."/>
            <person name="Schroeder D.C."/>
            <person name="Segurens B."/>
            <person name="Strittmatter M."/>
            <person name="Tonon T."/>
            <person name="Tregear J.W."/>
            <person name="Valentin K."/>
            <person name="von Dassow P."/>
            <person name="Yamagishi T."/>
            <person name="Van de Peer Y."/>
            <person name="Wincker P."/>
        </authorList>
    </citation>
    <scope>NUCLEOTIDE SEQUENCE [LARGE SCALE GENOMIC DNA]</scope>
    <source>
        <strain evidence="10">Ec32 / CCAP1310/4</strain>
    </source>
</reference>
<evidence type="ECO:0000256" key="6">
    <source>
        <dbReference type="RuleBase" id="RU000454"/>
    </source>
</evidence>
<feature type="active site" evidence="4">
    <location>
        <position position="358"/>
    </location>
</feature>
<feature type="active site" evidence="4">
    <location>
        <position position="124"/>
    </location>
</feature>
<dbReference type="FunFam" id="2.40.70.10:FF:000008">
    <property type="entry name" value="Cathepsin D"/>
    <property type="match status" value="1"/>
</dbReference>
<keyword evidence="6" id="KW-0378">Hydrolase</keyword>